<sequence>MGIEALPQTTVRALGATQVLTDPAAVVKELIDNALDANATSVAIEIHSNTLDIIQLRDNGNGIAPEDRPLVARRYCTSKISHDDELKDIGGSSLGFRGEALASAAELSGTLTISTRIGSEQTAAVLKINQLGEVAGQERGSLPVGTTVRITDFIKANPVRRQVCLKNSETNLKKIKRTLQAYAFARPNVRLSLRVLKAKNRKGDWIYAPKPNGNAEDAAFKIVGASCASQCTWSVLEHAGFTFEAFCPHPDSGPGKVNNIGSFVSLDRRPVSTARNTFKQIAKIYREALKGSNIRSADIKDPFLYLNISCPAASYDANLEPAKDDVVFEDPGKVVEVARLLFSAVYTPAVEPEMIPNVVVEKPVLPNHRAEGLDNEFTTIFDNQPQAQRTDESAQHDGPPIAGAGSTALLANPQGLDAAEKIEQPRRAFRSNMYGCDEEDMDLVDDRPPTARTEAEFEELRQARRDISTSNPWVLAKLNSSTRRPAEQQDTQSTPPQPFTSIKFSSSPAKYPSGRQDASAALLTPRPSSPSLAAETFHPSNHVPDIRLARDGRAVGSLSLPPPQPYTPVPSSDARFLEDAIQTFPLPAQPTDYGHSLHFGDPGGTPLEAIPDATTKPRHRPREQPQPGNVNKPFVPPVKSRQPPEQVWFDHLQDAESPPRRLDNKRRRHNADSSGLVAQGELGDLVDDPRLMTPPRRNRDIRDFVQRHATDYVASMIEGRNYAGAGAAMSQQGKQSTYRHTHEKAFFERRDFMPASELANLQARLGSPEKPAATPAKRHETSERRALQDLEPNAPTSRATQDDADEEWRLATDSRALSRRKSSRRLGRAKSSKLPLEHVPAGQGTHNLFFNTIMTLTNVSRLAGKLDEEKSLLGYNQPALDPPGIFQSEALDIHDLTNSLHDLLIKTGSDRDPPAIDSLFKELQTAFAHDTATGIEDEVMSSA</sequence>
<evidence type="ECO:0000256" key="2">
    <source>
        <dbReference type="ARBA" id="ARBA00022763"/>
    </source>
</evidence>
<dbReference type="InterPro" id="IPR014721">
    <property type="entry name" value="Ribsml_uS5_D2-typ_fold_subgr"/>
</dbReference>
<feature type="domain" description="DNA mismatch repair protein S5" evidence="4">
    <location>
        <begin position="219"/>
        <end position="343"/>
    </location>
</feature>
<dbReference type="HOGENOM" id="CLU_011171_4_0_1"/>
<reference evidence="6" key="1">
    <citation type="journal article" date="2012" name="PLoS Genet.">
        <title>The genomes of the fungal plant pathogens Cladosporium fulvum and Dothistroma septosporum reveal adaptation to different hosts and lifestyles but also signatures of common ancestry.</title>
        <authorList>
            <person name="de Wit P.J.G.M."/>
            <person name="van der Burgt A."/>
            <person name="Oekmen B."/>
            <person name="Stergiopoulos I."/>
            <person name="Abd-Elsalam K.A."/>
            <person name="Aerts A.L."/>
            <person name="Bahkali A.H."/>
            <person name="Beenen H.G."/>
            <person name="Chettri P."/>
            <person name="Cox M.P."/>
            <person name="Datema E."/>
            <person name="de Vries R.P."/>
            <person name="Dhillon B."/>
            <person name="Ganley A.R."/>
            <person name="Griffiths S.A."/>
            <person name="Guo Y."/>
            <person name="Hamelin R.C."/>
            <person name="Henrissat B."/>
            <person name="Kabir M.S."/>
            <person name="Jashni M.K."/>
            <person name="Kema G."/>
            <person name="Klaubauf S."/>
            <person name="Lapidus A."/>
            <person name="Levasseur A."/>
            <person name="Lindquist E."/>
            <person name="Mehrabi R."/>
            <person name="Ohm R.A."/>
            <person name="Owen T.J."/>
            <person name="Salamov A."/>
            <person name="Schwelm A."/>
            <person name="Schijlen E."/>
            <person name="Sun H."/>
            <person name="van den Burg H.A."/>
            <person name="van Ham R.C.H.J."/>
            <person name="Zhang S."/>
            <person name="Goodwin S.B."/>
            <person name="Grigoriev I.V."/>
            <person name="Collemare J."/>
            <person name="Bradshaw R.E."/>
        </authorList>
    </citation>
    <scope>NUCLEOTIDE SEQUENCE [LARGE SCALE GENOMIC DNA]</scope>
    <source>
        <strain evidence="6">NZE10 / CBS 128990</strain>
    </source>
</reference>
<reference evidence="5 6" key="2">
    <citation type="journal article" date="2012" name="PLoS Pathog.">
        <title>Diverse lifestyles and strategies of plant pathogenesis encoded in the genomes of eighteen Dothideomycetes fungi.</title>
        <authorList>
            <person name="Ohm R.A."/>
            <person name="Feau N."/>
            <person name="Henrissat B."/>
            <person name="Schoch C.L."/>
            <person name="Horwitz B.A."/>
            <person name="Barry K.W."/>
            <person name="Condon B.J."/>
            <person name="Copeland A.C."/>
            <person name="Dhillon B."/>
            <person name="Glaser F."/>
            <person name="Hesse C.N."/>
            <person name="Kosti I."/>
            <person name="LaButti K."/>
            <person name="Lindquist E.A."/>
            <person name="Lucas S."/>
            <person name="Salamov A.A."/>
            <person name="Bradshaw R.E."/>
            <person name="Ciuffetti L."/>
            <person name="Hamelin R.C."/>
            <person name="Kema G.H.J."/>
            <person name="Lawrence C."/>
            <person name="Scott J.A."/>
            <person name="Spatafora J.W."/>
            <person name="Turgeon B.G."/>
            <person name="de Wit P.J.G.M."/>
            <person name="Zhong S."/>
            <person name="Goodwin S.B."/>
            <person name="Grigoriev I.V."/>
        </authorList>
    </citation>
    <scope>NUCLEOTIDE SEQUENCE [LARGE SCALE GENOMIC DNA]</scope>
    <source>
        <strain evidence="6">NZE10 / CBS 128990</strain>
    </source>
</reference>
<dbReference type="AlphaFoldDB" id="N1PMG3"/>
<keyword evidence="2" id="KW-0227">DNA damage</keyword>
<organism evidence="5 6">
    <name type="scientific">Dothistroma septosporum (strain NZE10 / CBS 128990)</name>
    <name type="common">Red band needle blight fungus</name>
    <name type="synonym">Mycosphaerella pini</name>
    <dbReference type="NCBI Taxonomy" id="675120"/>
    <lineage>
        <taxon>Eukaryota</taxon>
        <taxon>Fungi</taxon>
        <taxon>Dikarya</taxon>
        <taxon>Ascomycota</taxon>
        <taxon>Pezizomycotina</taxon>
        <taxon>Dothideomycetes</taxon>
        <taxon>Dothideomycetidae</taxon>
        <taxon>Mycosphaerellales</taxon>
        <taxon>Mycosphaerellaceae</taxon>
        <taxon>Dothistroma</taxon>
    </lineage>
</organism>
<dbReference type="GO" id="GO:0140664">
    <property type="term" value="F:ATP-dependent DNA damage sensor activity"/>
    <property type="evidence" value="ECO:0007669"/>
    <property type="project" value="InterPro"/>
</dbReference>
<proteinExistence type="inferred from homology"/>
<dbReference type="PANTHER" id="PTHR10073:SF41">
    <property type="entry name" value="MISMATCH REPAIR PROTEIN, PUTATIVE (AFU_ORTHOLOGUE AFUA_8G05820)-RELATED"/>
    <property type="match status" value="1"/>
</dbReference>
<evidence type="ECO:0000259" key="4">
    <source>
        <dbReference type="SMART" id="SM01340"/>
    </source>
</evidence>
<dbReference type="SUPFAM" id="SSF54211">
    <property type="entry name" value="Ribosomal protein S5 domain 2-like"/>
    <property type="match status" value="1"/>
</dbReference>
<dbReference type="EMBL" id="KB446539">
    <property type="protein sequence ID" value="EME44108.1"/>
    <property type="molecule type" value="Genomic_DNA"/>
</dbReference>
<dbReference type="PANTHER" id="PTHR10073">
    <property type="entry name" value="DNA MISMATCH REPAIR PROTEIN MLH, PMS, MUTL"/>
    <property type="match status" value="1"/>
</dbReference>
<dbReference type="NCBIfam" id="TIGR00585">
    <property type="entry name" value="mutl"/>
    <property type="match status" value="1"/>
</dbReference>
<dbReference type="FunFam" id="3.30.565.10:FF:000017">
    <property type="entry name" value="PMS1 homolog 1, mismatch repair system component"/>
    <property type="match status" value="1"/>
</dbReference>
<dbReference type="SMART" id="SM01340">
    <property type="entry name" value="DNA_mis_repair"/>
    <property type="match status" value="1"/>
</dbReference>
<dbReference type="Proteomes" id="UP000016933">
    <property type="component" value="Unassembled WGS sequence"/>
</dbReference>
<feature type="region of interest" description="Disordered" evidence="3">
    <location>
        <begin position="765"/>
        <end position="839"/>
    </location>
</feature>
<feature type="compositionally biased region" description="Polar residues" evidence="3">
    <location>
        <begin position="480"/>
        <end position="508"/>
    </location>
</feature>
<dbReference type="InterPro" id="IPR036890">
    <property type="entry name" value="HATPase_C_sf"/>
</dbReference>
<evidence type="ECO:0000313" key="6">
    <source>
        <dbReference type="Proteomes" id="UP000016933"/>
    </source>
</evidence>
<dbReference type="Gene3D" id="3.30.565.10">
    <property type="entry name" value="Histidine kinase-like ATPase, C-terminal domain"/>
    <property type="match status" value="1"/>
</dbReference>
<protein>
    <recommendedName>
        <fullName evidence="4">DNA mismatch repair protein S5 domain-containing protein</fullName>
    </recommendedName>
</protein>
<dbReference type="Pfam" id="PF13589">
    <property type="entry name" value="HATPase_c_3"/>
    <property type="match status" value="1"/>
</dbReference>
<dbReference type="PROSITE" id="PS00058">
    <property type="entry name" value="DNA_MISMATCH_REPAIR_1"/>
    <property type="match status" value="1"/>
</dbReference>
<dbReference type="GO" id="GO:0030983">
    <property type="term" value="F:mismatched DNA binding"/>
    <property type="evidence" value="ECO:0007669"/>
    <property type="project" value="InterPro"/>
</dbReference>
<dbReference type="GO" id="GO:0061982">
    <property type="term" value="P:meiosis I cell cycle process"/>
    <property type="evidence" value="ECO:0007669"/>
    <property type="project" value="UniProtKB-ARBA"/>
</dbReference>
<dbReference type="InterPro" id="IPR013507">
    <property type="entry name" value="DNA_mismatch_S5_2-like"/>
</dbReference>
<dbReference type="GO" id="GO:0032389">
    <property type="term" value="C:MutLalpha complex"/>
    <property type="evidence" value="ECO:0007669"/>
    <property type="project" value="TreeGrafter"/>
</dbReference>
<accession>N1PMG3</accession>
<gene>
    <name evidence="5" type="ORF">DOTSEDRAFT_79973</name>
</gene>
<evidence type="ECO:0000256" key="1">
    <source>
        <dbReference type="ARBA" id="ARBA00006082"/>
    </source>
</evidence>
<evidence type="ECO:0000313" key="5">
    <source>
        <dbReference type="EMBL" id="EME44108.1"/>
    </source>
</evidence>
<keyword evidence="6" id="KW-1185">Reference proteome</keyword>
<dbReference type="GO" id="GO:0006298">
    <property type="term" value="P:mismatch repair"/>
    <property type="evidence" value="ECO:0007669"/>
    <property type="project" value="InterPro"/>
</dbReference>
<feature type="region of interest" description="Disordered" evidence="3">
    <location>
        <begin position="386"/>
        <end position="408"/>
    </location>
</feature>
<evidence type="ECO:0000256" key="3">
    <source>
        <dbReference type="SAM" id="MobiDB-lite"/>
    </source>
</evidence>
<name>N1PMG3_DOTSN</name>
<dbReference type="Gene3D" id="3.30.230.10">
    <property type="match status" value="1"/>
</dbReference>
<feature type="compositionally biased region" description="Basic and acidic residues" evidence="3">
    <location>
        <begin position="777"/>
        <end position="788"/>
    </location>
</feature>
<feature type="compositionally biased region" description="Basic and acidic residues" evidence="3">
    <location>
        <begin position="651"/>
        <end position="662"/>
    </location>
</feature>
<comment type="similarity">
    <text evidence="1">Belongs to the DNA mismatch repair MutL/HexB family.</text>
</comment>
<dbReference type="InterPro" id="IPR014762">
    <property type="entry name" value="DNA_mismatch_repair_CS"/>
</dbReference>
<dbReference type="Pfam" id="PF01119">
    <property type="entry name" value="DNA_mis_repair"/>
    <property type="match status" value="1"/>
</dbReference>
<dbReference type="InterPro" id="IPR002099">
    <property type="entry name" value="MutL/Mlh/PMS"/>
</dbReference>
<feature type="region of interest" description="Disordered" evidence="3">
    <location>
        <begin position="588"/>
        <end position="676"/>
    </location>
</feature>
<dbReference type="InterPro" id="IPR038973">
    <property type="entry name" value="MutL/Mlh/Pms-like"/>
</dbReference>
<dbReference type="GO" id="GO:0016887">
    <property type="term" value="F:ATP hydrolysis activity"/>
    <property type="evidence" value="ECO:0007669"/>
    <property type="project" value="InterPro"/>
</dbReference>
<dbReference type="OMA" id="ASQCTWS"/>
<dbReference type="STRING" id="675120.N1PMG3"/>
<feature type="region of interest" description="Disordered" evidence="3">
    <location>
        <begin position="480"/>
        <end position="543"/>
    </location>
</feature>
<dbReference type="GO" id="GO:0005524">
    <property type="term" value="F:ATP binding"/>
    <property type="evidence" value="ECO:0007669"/>
    <property type="project" value="InterPro"/>
</dbReference>
<dbReference type="SUPFAM" id="SSF55874">
    <property type="entry name" value="ATPase domain of HSP90 chaperone/DNA topoisomerase II/histidine kinase"/>
    <property type="match status" value="1"/>
</dbReference>
<feature type="compositionally biased region" description="Basic residues" evidence="3">
    <location>
        <begin position="817"/>
        <end position="831"/>
    </location>
</feature>
<dbReference type="eggNOG" id="KOG1978">
    <property type="taxonomic scope" value="Eukaryota"/>
</dbReference>
<dbReference type="OrthoDB" id="10263226at2759"/>
<dbReference type="InterPro" id="IPR020568">
    <property type="entry name" value="Ribosomal_Su5_D2-typ_SF"/>
</dbReference>